<dbReference type="RefSeq" id="WP_152569208.1">
    <property type="nucleotide sequence ID" value="NZ_JACHET010000001.1"/>
</dbReference>
<feature type="transmembrane region" description="Helical" evidence="1">
    <location>
        <begin position="267"/>
        <end position="289"/>
    </location>
</feature>
<comment type="caution">
    <text evidence="3">The sequence shown here is derived from an EMBL/GenBank/DDBJ whole genome shotgun (WGS) entry which is preliminary data.</text>
</comment>
<dbReference type="Pfam" id="PF09935">
    <property type="entry name" value="DUF2167"/>
    <property type="match status" value="1"/>
</dbReference>
<dbReference type="AlphaFoldDB" id="A0A841KHY2"/>
<protein>
    <submittedName>
        <fullName evidence="3">Putative membrane-anchored protein</fullName>
    </submittedName>
</protein>
<name>A0A841KHY2_9GAMM</name>
<feature type="chain" id="PRO_5032324291" evidence="2">
    <location>
        <begin position="25"/>
        <end position="298"/>
    </location>
</feature>
<keyword evidence="1" id="KW-1133">Transmembrane helix</keyword>
<evidence type="ECO:0000256" key="1">
    <source>
        <dbReference type="SAM" id="Phobius"/>
    </source>
</evidence>
<dbReference type="InterPro" id="IPR018682">
    <property type="entry name" value="DUF2167_membr"/>
</dbReference>
<evidence type="ECO:0000256" key="2">
    <source>
        <dbReference type="SAM" id="SignalP"/>
    </source>
</evidence>
<dbReference type="OrthoDB" id="196355at2"/>
<keyword evidence="2" id="KW-0732">Signal</keyword>
<keyword evidence="1" id="KW-0812">Transmembrane</keyword>
<evidence type="ECO:0000313" key="4">
    <source>
        <dbReference type="Proteomes" id="UP000560000"/>
    </source>
</evidence>
<feature type="signal peptide" evidence="2">
    <location>
        <begin position="1"/>
        <end position="24"/>
    </location>
</feature>
<reference evidence="3 4" key="1">
    <citation type="submission" date="2020-08" db="EMBL/GenBank/DDBJ databases">
        <title>Genomic Encyclopedia of Type Strains, Phase IV (KMG-IV): sequencing the most valuable type-strain genomes for metagenomic binning, comparative biology and taxonomic classification.</title>
        <authorList>
            <person name="Goeker M."/>
        </authorList>
    </citation>
    <scope>NUCLEOTIDE SEQUENCE [LARGE SCALE GENOMIC DNA]</scope>
    <source>
        <strain evidence="3 4">DSM 107085</strain>
    </source>
</reference>
<organism evidence="3 4">
    <name type="scientific">Oleiagrimonas soli</name>
    <dbReference type="NCBI Taxonomy" id="1543381"/>
    <lineage>
        <taxon>Bacteria</taxon>
        <taxon>Pseudomonadati</taxon>
        <taxon>Pseudomonadota</taxon>
        <taxon>Gammaproteobacteria</taxon>
        <taxon>Lysobacterales</taxon>
        <taxon>Rhodanobacteraceae</taxon>
        <taxon>Oleiagrimonas</taxon>
    </lineage>
</organism>
<keyword evidence="1" id="KW-0472">Membrane</keyword>
<dbReference type="EMBL" id="JACHET010000001">
    <property type="protein sequence ID" value="MBB6184580.1"/>
    <property type="molecule type" value="Genomic_DNA"/>
</dbReference>
<dbReference type="Proteomes" id="UP000560000">
    <property type="component" value="Unassembled WGS sequence"/>
</dbReference>
<sequence>MMFRRIAIIAMACLSLSAWLPAQAANPPLSADQARTLLHSLHFRQGHIDVPGAHASLELTPAFSYLDAADARKVLEQLWRNPPDTGVLGMIVPGNDARSLVADDGYAVVITYADDGYVSDKDAADIDYGALLQNMQKATRDANDERRKQGYRTMQLVGWAESPHYDRSQHKLYWAKDLRVEGISSDALNYDIRALGRHGYLSLNAVAGMGQLASVKAGMQEILPMVEFDQGARYADFDASTDRVAAYGISALIAGTLAAKAGLFAKLFAMLLAAKKLVLAGVAAAAAFLRKLFKRKPA</sequence>
<gene>
    <name evidence="3" type="ORF">HNQ86_001925</name>
</gene>
<accession>A0A841KHY2</accession>
<proteinExistence type="predicted"/>
<evidence type="ECO:0000313" key="3">
    <source>
        <dbReference type="EMBL" id="MBB6184580.1"/>
    </source>
</evidence>